<dbReference type="Proteomes" id="UP001460072">
    <property type="component" value="Unassembled WGS sequence"/>
</dbReference>
<proteinExistence type="predicted"/>
<keyword evidence="1" id="KW-0732">Signal</keyword>
<accession>A0ABU9N8X1</accession>
<name>A0ABU9N8X1_9FLAO</name>
<organism evidence="2 3">
    <name type="scientific">Flavobacterium aureirubrum</name>
    <dbReference type="NCBI Taxonomy" id="3133147"/>
    <lineage>
        <taxon>Bacteria</taxon>
        <taxon>Pseudomonadati</taxon>
        <taxon>Bacteroidota</taxon>
        <taxon>Flavobacteriia</taxon>
        <taxon>Flavobacteriales</taxon>
        <taxon>Flavobacteriaceae</taxon>
        <taxon>Flavobacterium</taxon>
    </lineage>
</organism>
<feature type="chain" id="PRO_5046395446" description="Trimeric autotransporter adhesin YadA-like head domain-containing protein" evidence="1">
    <location>
        <begin position="22"/>
        <end position="963"/>
    </location>
</feature>
<comment type="caution">
    <text evidence="2">The sequence shown here is derived from an EMBL/GenBank/DDBJ whole genome shotgun (WGS) entry which is preliminary data.</text>
</comment>
<gene>
    <name evidence="2" type="ORF">WFZ85_15230</name>
</gene>
<evidence type="ECO:0000256" key="1">
    <source>
        <dbReference type="SAM" id="SignalP"/>
    </source>
</evidence>
<reference evidence="2 3" key="1">
    <citation type="submission" date="2024-03" db="EMBL/GenBank/DDBJ databases">
        <title>Two novel species of the genus Flavobacterium exhibiting potentially degradation of complex polysaccharides.</title>
        <authorList>
            <person name="Lian X."/>
        </authorList>
    </citation>
    <scope>NUCLEOTIDE SEQUENCE [LARGE SCALE GENOMIC DNA]</scope>
    <source>
        <strain evidence="3">j3</strain>
    </source>
</reference>
<evidence type="ECO:0000313" key="3">
    <source>
        <dbReference type="Proteomes" id="UP001460072"/>
    </source>
</evidence>
<feature type="signal peptide" evidence="1">
    <location>
        <begin position="1"/>
        <end position="21"/>
    </location>
</feature>
<evidence type="ECO:0008006" key="4">
    <source>
        <dbReference type="Google" id="ProtNLM"/>
    </source>
</evidence>
<dbReference type="RefSeq" id="WP_342697125.1">
    <property type="nucleotide sequence ID" value="NZ_JBCGDO010000037.1"/>
</dbReference>
<protein>
    <recommendedName>
        <fullName evidence="4">Trimeric autotransporter adhesin YadA-like head domain-containing protein</fullName>
    </recommendedName>
</protein>
<keyword evidence="3" id="KW-1185">Reference proteome</keyword>
<dbReference type="EMBL" id="JBCGDO010000037">
    <property type="protein sequence ID" value="MEM0543958.1"/>
    <property type="molecule type" value="Genomic_DNA"/>
</dbReference>
<evidence type="ECO:0000313" key="2">
    <source>
        <dbReference type="EMBL" id="MEM0543958.1"/>
    </source>
</evidence>
<dbReference type="Gene3D" id="2.150.10.10">
    <property type="entry name" value="Serralysin-like metalloprotease, C-terminal"/>
    <property type="match status" value="1"/>
</dbReference>
<sequence>MRLYLFSIFFLFLTFSLTAQMGIGTTSPDGSLDVVSTDDGLLIPRIALTATNVATVITPTISELVYNTATSAVGPNQVTPGYYYWDGALWIRLATGNATASWALTGNAGTNAATNFLGTTDDVDFVLRRNNIRAGFVGNPNTGSGNMNTSFGANSLLNSTGIRNVAIGTNVLPSNAAGIANVAIGERTMFSNTNGNENTAVGVGALFSNTVGNSNTAIGRNALTTNTASFNTAVGDRALEANTTGASNTSVGNNSLFLNTLGNNNTAVGVQALRANTTGNDNTALGHRSLVANTTGISNVAIGTNSLATNTTSANNTAVGFNSLNVSTAAGNSAFGTRALVATSTGANNTAVGFDAGANITTGASNIMIGASTAAPAAAGSNQLNIGNTIFGTMAGALTAGVNTTRTVGINVTSPEAALDVFSTDNGLLVPRISLLVGVNNALPLTAPVNSEIIYNTNNMVAPRGFYFWDAFAVPARWVPFATGTATGWLTTGNAGLNAATNFIGTTDGVDVAFRRSSAAAGRIAATSTSFGLNALTAGSATNATAFGVNALAANTGINNTAFGTNALAANTTSANNTAFGFNALAINTPNSDTGAQNTAIGSGALASLNGGNNNTAIGFNALTNIPGTTRFNTAVGSNSLSGINSAAAINNVAVGDNTMTGSGVITRSVAIGSNALQNVGNNSTRNTAVGAFAGSATTSGNDNVFIGNAAGSSEAGAGSNKLYIENTGADASNALIYGEFDTNILRVNGTLQVNNPASVNGYALPNVRGTVGQVLQTNGAGATSWVNSSSLSITETDPQVSSATINRIPKWNGTTLIDGIVTDDGTTMTVTGNTVTTNFQMTNGATANYVLQSNGVGNGSWVDPNVKSFVTTGVTTGIYNVSLAEYTVRVFNGVLEVRLPNAVGNLGKIFVIIGSNGITSKVFSTAGGVIYNDVGNVLINTLNQNQRFTVQSDGTDWIVIAN</sequence>
<dbReference type="InterPro" id="IPR011049">
    <property type="entry name" value="Serralysin-like_metalloprot_C"/>
</dbReference>